<dbReference type="Proteomes" id="UP000011820">
    <property type="component" value="Chromosome"/>
</dbReference>
<dbReference type="PANTHER" id="PTHR47019:SF1">
    <property type="entry name" value="LIPID II FLIPPASE MURJ"/>
    <property type="match status" value="1"/>
</dbReference>
<keyword evidence="2 10" id="KW-1003">Cell membrane</keyword>
<feature type="transmembrane region" description="Helical" evidence="10">
    <location>
        <begin position="355"/>
        <end position="373"/>
    </location>
</feature>
<comment type="similarity">
    <text evidence="9 10 11">Belongs to the MurJ/MviN family.</text>
</comment>
<dbReference type="CDD" id="cd13123">
    <property type="entry name" value="MATE_MurJ_like"/>
    <property type="match status" value="1"/>
</dbReference>
<keyword evidence="10 11" id="KW-0961">Cell wall biogenesis/degradation</keyword>
<evidence type="ECO:0000313" key="12">
    <source>
        <dbReference type="EMBL" id="AGH16805.1"/>
    </source>
</evidence>
<dbReference type="InterPro" id="IPR051050">
    <property type="entry name" value="Lipid_II_flippase_MurJ/MviN"/>
</dbReference>
<feature type="transmembrane region" description="Helical" evidence="10">
    <location>
        <begin position="489"/>
        <end position="509"/>
    </location>
</feature>
<comment type="subcellular location">
    <subcellularLocation>
        <location evidence="10">Cell inner membrane</location>
        <topology evidence="10">Multi-pass membrane protein</topology>
    </subcellularLocation>
    <subcellularLocation>
        <location evidence="1">Cell membrane</location>
        <topology evidence="1">Multi-pass membrane protein</topology>
    </subcellularLocation>
</comment>
<keyword evidence="7 10" id="KW-0472">Membrane</keyword>
<protein>
    <recommendedName>
        <fullName evidence="10">Probable lipid II flippase MurJ</fullName>
    </recommendedName>
</protein>
<sequence length="525" mass="58813">MKLVRNFFTLVASESVNRCLGFVRASLMAAVFGVGKITDAFYTVAYVEFIFVRLAARGDGVIHNSFIPMFSQRREQNGSENAWRLSSEVFSVLLPILMVMIMVIELVLPLLVRYVMAPGFPYQSDEYFLTVQLSRVVMPSIFFISLASLVTGILFASGRYFIACMPSMVIHILPIFVLTYALCYGSNMHKAEMIYLLCWGVFLAHAVYFWILYLSAKKSGVELRFQYPRLTCNVKLFFKLASPLLVTAVFVQVFFVIIRAIATREMGAVSAMQYASRIYFLPLGLIGGSMMAALLPKLSSAIQLENKQQSSELRNRAIEYVLFFGIPCTAILLMLPKEIIQTLYERGAFTAQDTILVSSYLSIYSTEIVGFLLSRVLLSEFYARNDVKTPAKFYILSIVMGFVIAIGLFPFIGGYGIATAEVSWVWVNTICLAVALLKRRQIDLPFQTIYRILSIFISSGLMGMFIVFFKPCLFNQLSAETAFSPFKNLAIILSGAVLVYLCSISLLLGKGFLASLKYSLKTDKG</sequence>
<feature type="transmembrane region" description="Helical" evidence="10">
    <location>
        <begin position="393"/>
        <end position="412"/>
    </location>
</feature>
<gene>
    <name evidence="10" type="primary">murJ</name>
    <name evidence="12" type="ORF">WSI_02175</name>
</gene>
<feature type="transmembrane region" description="Helical" evidence="10">
    <location>
        <begin position="418"/>
        <end position="437"/>
    </location>
</feature>
<feature type="transmembrane region" description="Helical" evidence="10">
    <location>
        <begin position="168"/>
        <end position="187"/>
    </location>
</feature>
<keyword evidence="5 10" id="KW-0573">Peptidoglycan synthesis</keyword>
<comment type="pathway">
    <text evidence="10">Cell wall biogenesis; peptidoglycan biosynthesis.</text>
</comment>
<reference evidence="12 13" key="1">
    <citation type="journal article" date="2013" name="Genome Announc.">
        <title>Complete Genome Sequence of a Chinese Strain of 'Candidatus Liberibacter asiaticus'.</title>
        <authorList>
            <person name="Lin H."/>
            <person name="Han C.S."/>
            <person name="Liu B."/>
            <person name="Lou B."/>
            <person name="Bai X."/>
            <person name="Deng C."/>
            <person name="Civerolo E.L."/>
            <person name="Gupta G."/>
        </authorList>
    </citation>
    <scope>NUCLEOTIDE SEQUENCE [LARGE SCALE GENOMIC DNA]</scope>
    <source>
        <strain evidence="13">gxpsy</strain>
    </source>
</reference>
<evidence type="ECO:0000256" key="1">
    <source>
        <dbReference type="ARBA" id="ARBA00004651"/>
    </source>
</evidence>
<evidence type="ECO:0000256" key="9">
    <source>
        <dbReference type="ARBA" id="ARBA00061532"/>
    </source>
</evidence>
<dbReference type="EMBL" id="CP004005">
    <property type="protein sequence ID" value="AGH16805.1"/>
    <property type="molecule type" value="Genomic_DNA"/>
</dbReference>
<feature type="transmembrane region" description="Helical" evidence="10">
    <location>
        <begin position="193"/>
        <end position="215"/>
    </location>
</feature>
<evidence type="ECO:0000256" key="10">
    <source>
        <dbReference type="HAMAP-Rule" id="MF_02078"/>
    </source>
</evidence>
<dbReference type="Pfam" id="PF03023">
    <property type="entry name" value="MurJ"/>
    <property type="match status" value="1"/>
</dbReference>
<accession>A0ABM5NFE1</accession>
<dbReference type="HAMAP" id="MF_02078">
    <property type="entry name" value="MurJ_MviN"/>
    <property type="match status" value="1"/>
</dbReference>
<keyword evidence="10 11" id="KW-0813">Transport</keyword>
<dbReference type="InterPro" id="IPR004268">
    <property type="entry name" value="MurJ"/>
</dbReference>
<dbReference type="NCBIfam" id="TIGR01695">
    <property type="entry name" value="murJ_mviN"/>
    <property type="match status" value="1"/>
</dbReference>
<comment type="function">
    <text evidence="8 10 11">Involved in peptidoglycan biosynthesis. Transports lipid-linked peptidoglycan precursors from the inner to the outer leaflet of the cytoplasmic membrane.</text>
</comment>
<evidence type="ECO:0000256" key="3">
    <source>
        <dbReference type="ARBA" id="ARBA00022692"/>
    </source>
</evidence>
<keyword evidence="13" id="KW-1185">Reference proteome</keyword>
<keyword evidence="3 10" id="KW-0812">Transmembrane</keyword>
<name>A0ABM5NFE1_LIBAS</name>
<evidence type="ECO:0000256" key="4">
    <source>
        <dbReference type="ARBA" id="ARBA00022960"/>
    </source>
</evidence>
<dbReference type="RefSeq" id="WP_015452402.1">
    <property type="nucleotide sequence ID" value="NC_020549.1"/>
</dbReference>
<dbReference type="PANTHER" id="PTHR47019">
    <property type="entry name" value="LIPID II FLIPPASE MURJ"/>
    <property type="match status" value="1"/>
</dbReference>
<keyword evidence="6 10" id="KW-1133">Transmembrane helix</keyword>
<dbReference type="PRINTS" id="PR01806">
    <property type="entry name" value="VIRFACTRMVIN"/>
</dbReference>
<feature type="transmembrane region" description="Helical" evidence="10">
    <location>
        <begin position="136"/>
        <end position="156"/>
    </location>
</feature>
<evidence type="ECO:0000256" key="7">
    <source>
        <dbReference type="ARBA" id="ARBA00023136"/>
    </source>
</evidence>
<feature type="transmembrane region" description="Helical" evidence="10">
    <location>
        <begin position="236"/>
        <end position="258"/>
    </location>
</feature>
<evidence type="ECO:0000256" key="6">
    <source>
        <dbReference type="ARBA" id="ARBA00022989"/>
    </source>
</evidence>
<evidence type="ECO:0000256" key="2">
    <source>
        <dbReference type="ARBA" id="ARBA00022475"/>
    </source>
</evidence>
<evidence type="ECO:0000256" key="8">
    <source>
        <dbReference type="ARBA" id="ARBA00060041"/>
    </source>
</evidence>
<feature type="transmembrane region" description="Helical" evidence="10">
    <location>
        <begin position="92"/>
        <end position="116"/>
    </location>
</feature>
<feature type="transmembrane region" description="Helical" evidence="10">
    <location>
        <begin position="278"/>
        <end position="296"/>
    </location>
</feature>
<evidence type="ECO:0000256" key="11">
    <source>
        <dbReference type="PIRNR" id="PIRNR002869"/>
    </source>
</evidence>
<evidence type="ECO:0000256" key="5">
    <source>
        <dbReference type="ARBA" id="ARBA00022984"/>
    </source>
</evidence>
<evidence type="ECO:0000313" key="13">
    <source>
        <dbReference type="Proteomes" id="UP000011820"/>
    </source>
</evidence>
<organism evidence="12 13">
    <name type="scientific">Candidatus Liberibacter asiaticus str. gxpsy</name>
    <dbReference type="NCBI Taxonomy" id="1174529"/>
    <lineage>
        <taxon>Bacteria</taxon>
        <taxon>Pseudomonadati</taxon>
        <taxon>Pseudomonadota</taxon>
        <taxon>Alphaproteobacteria</taxon>
        <taxon>Hyphomicrobiales</taxon>
        <taxon>Rhizobiaceae</taxon>
        <taxon>Liberibacter</taxon>
    </lineage>
</organism>
<feature type="transmembrane region" description="Helical" evidence="10">
    <location>
        <begin position="317"/>
        <end position="335"/>
    </location>
</feature>
<keyword evidence="10" id="KW-0997">Cell inner membrane</keyword>
<dbReference type="PIRSF" id="PIRSF002869">
    <property type="entry name" value="MviN"/>
    <property type="match status" value="1"/>
</dbReference>
<feature type="transmembrane region" description="Helical" evidence="10">
    <location>
        <begin position="449"/>
        <end position="469"/>
    </location>
</feature>
<keyword evidence="4 10" id="KW-0133">Cell shape</keyword>
<proteinExistence type="inferred from homology"/>